<evidence type="ECO:0000313" key="4">
    <source>
        <dbReference type="EMBL" id="MBM7615605.1"/>
    </source>
</evidence>
<comment type="similarity">
    <text evidence="1 2">Belongs to the gamma-glutamylcyclotransferase family.</text>
</comment>
<evidence type="ECO:0000259" key="3">
    <source>
        <dbReference type="Pfam" id="PF06094"/>
    </source>
</evidence>
<dbReference type="SUPFAM" id="SSF110857">
    <property type="entry name" value="Gamma-glutamyl cyclotransferase-like"/>
    <property type="match status" value="1"/>
</dbReference>
<accession>A0ABS2NRL2</accession>
<dbReference type="InterPro" id="IPR013024">
    <property type="entry name" value="GGCT-like"/>
</dbReference>
<dbReference type="Pfam" id="PF06094">
    <property type="entry name" value="GGACT"/>
    <property type="match status" value="1"/>
</dbReference>
<dbReference type="InterPro" id="IPR009288">
    <property type="entry name" value="AIG2-like_dom"/>
</dbReference>
<sequence length="327" mass="37208">MITQFRRFNEENIGRELDDFVEDLRGALDELVDIDTVQNEARQLMESLIKEQDEDGFWGIIPSPRVDGDIRVAYWYETTYIASALMMKYWINALAEAEIIEGFEKALTKGLKASTGRGFSGHGFDDIRGRLSAVKIFKKGKVADFLDQFPNLCPVFTEVFSGVLEGLKHALENNHTQGAWGEDYKQEMEKALHGFPLGDGFLVFVYGTLMKGNSNHKRFLSNAKCLGTGVVVGYTLYDLGSYPGVKHSKEGVVKGEVYKINTDMLRDLDLLEGEGSLYLREKTKVICENQQFNDVYIYIYNNSVSKNKCIPFKKQPWRYNDNYSGQE</sequence>
<organism evidence="4 5">
    <name type="scientific">Alkaliphilus hydrothermalis</name>
    <dbReference type="NCBI Taxonomy" id="1482730"/>
    <lineage>
        <taxon>Bacteria</taxon>
        <taxon>Bacillati</taxon>
        <taxon>Bacillota</taxon>
        <taxon>Clostridia</taxon>
        <taxon>Peptostreptococcales</taxon>
        <taxon>Natronincolaceae</taxon>
        <taxon>Alkaliphilus</taxon>
    </lineage>
</organism>
<feature type="domain" description="Gamma-glutamylcyclotransferase AIG2-like" evidence="3">
    <location>
        <begin position="203"/>
        <end position="318"/>
    </location>
</feature>
<proteinExistence type="inferred from homology"/>
<evidence type="ECO:0000313" key="5">
    <source>
        <dbReference type="Proteomes" id="UP001314796"/>
    </source>
</evidence>
<keyword evidence="5" id="KW-1185">Reference proteome</keyword>
<gene>
    <name evidence="4" type="ORF">JOC73_002178</name>
</gene>
<evidence type="ECO:0000256" key="2">
    <source>
        <dbReference type="RuleBase" id="RU367036"/>
    </source>
</evidence>
<dbReference type="PANTHER" id="PTHR12510:SF4">
    <property type="entry name" value="GAMMA-GLUTAMYLAMINECYCLOTRANSFERASE"/>
    <property type="match status" value="1"/>
</dbReference>
<dbReference type="Proteomes" id="UP001314796">
    <property type="component" value="Unassembled WGS sequence"/>
</dbReference>
<name>A0ABS2NRL2_9FIRM</name>
<reference evidence="4 5" key="1">
    <citation type="submission" date="2021-01" db="EMBL/GenBank/DDBJ databases">
        <title>Genomic Encyclopedia of Type Strains, Phase IV (KMG-IV): sequencing the most valuable type-strain genomes for metagenomic binning, comparative biology and taxonomic classification.</title>
        <authorList>
            <person name="Goeker M."/>
        </authorList>
    </citation>
    <scope>NUCLEOTIDE SEQUENCE [LARGE SCALE GENOMIC DNA]</scope>
    <source>
        <strain evidence="4 5">DSM 25890</strain>
    </source>
</reference>
<dbReference type="InterPro" id="IPR039126">
    <property type="entry name" value="GGACT"/>
</dbReference>
<comment type="caution">
    <text evidence="4">The sequence shown here is derived from an EMBL/GenBank/DDBJ whole genome shotgun (WGS) entry which is preliminary data.</text>
</comment>
<dbReference type="InterPro" id="IPR036568">
    <property type="entry name" value="GGCT-like_sf"/>
</dbReference>
<dbReference type="EMBL" id="JAFBEE010000015">
    <property type="protein sequence ID" value="MBM7615605.1"/>
    <property type="molecule type" value="Genomic_DNA"/>
</dbReference>
<protein>
    <recommendedName>
        <fullName evidence="2">Gamma-glutamylcyclotransferase family protein</fullName>
    </recommendedName>
</protein>
<dbReference type="CDD" id="cd06661">
    <property type="entry name" value="GGCT_like"/>
    <property type="match status" value="1"/>
</dbReference>
<dbReference type="PANTHER" id="PTHR12510">
    <property type="entry name" value="TROPONIN C-AKIN-1 PROTEIN"/>
    <property type="match status" value="1"/>
</dbReference>
<evidence type="ECO:0000256" key="1">
    <source>
        <dbReference type="ARBA" id="ARBA00008861"/>
    </source>
</evidence>
<dbReference type="Gene3D" id="3.10.490.10">
    <property type="entry name" value="Gamma-glutamyl cyclotransferase-like"/>
    <property type="match status" value="1"/>
</dbReference>
<dbReference type="RefSeq" id="WP_204403013.1">
    <property type="nucleotide sequence ID" value="NZ_JAFBEE010000015.1"/>
</dbReference>